<keyword evidence="4 7" id="KW-0067">ATP-binding</keyword>
<evidence type="ECO:0000313" key="9">
    <source>
        <dbReference type="EMBL" id="OGK73572.1"/>
    </source>
</evidence>
<dbReference type="HAMAP" id="MF_00120">
    <property type="entry name" value="GatA"/>
    <property type="match status" value="1"/>
</dbReference>
<protein>
    <recommendedName>
        <fullName evidence="7">Glutamyl-tRNA(Gln) amidotransferase subunit A</fullName>
        <shortName evidence="7">Glu-ADT subunit A</shortName>
        <ecNumber evidence="7">6.3.5.7</ecNumber>
    </recommendedName>
</protein>
<reference evidence="9 10" key="1">
    <citation type="journal article" date="2016" name="Nat. Commun.">
        <title>Thousands of microbial genomes shed light on interconnected biogeochemical processes in an aquifer system.</title>
        <authorList>
            <person name="Anantharaman K."/>
            <person name="Brown C.T."/>
            <person name="Hug L.A."/>
            <person name="Sharon I."/>
            <person name="Castelle C.J."/>
            <person name="Probst A.J."/>
            <person name="Thomas B.C."/>
            <person name="Singh A."/>
            <person name="Wilkins M.J."/>
            <person name="Karaoz U."/>
            <person name="Brodie E.L."/>
            <person name="Williams K.H."/>
            <person name="Hubbard S.S."/>
            <person name="Banfield J.F."/>
        </authorList>
    </citation>
    <scope>NUCLEOTIDE SEQUENCE [LARGE SCALE GENOMIC DNA]</scope>
</reference>
<keyword evidence="3 7" id="KW-0547">Nucleotide-binding</keyword>
<feature type="active site" description="Charge relay system" evidence="7">
    <location>
        <position position="66"/>
    </location>
</feature>
<comment type="caution">
    <text evidence="9">The sequence shown here is derived from an EMBL/GenBank/DDBJ whole genome shotgun (WGS) entry which is preliminary data.</text>
</comment>
<dbReference type="SUPFAM" id="SSF75304">
    <property type="entry name" value="Amidase signature (AS) enzymes"/>
    <property type="match status" value="1"/>
</dbReference>
<dbReference type="InterPro" id="IPR004412">
    <property type="entry name" value="GatA"/>
</dbReference>
<keyword evidence="5 7" id="KW-0648">Protein biosynthesis</keyword>
<dbReference type="GO" id="GO:0005524">
    <property type="term" value="F:ATP binding"/>
    <property type="evidence" value="ECO:0007669"/>
    <property type="project" value="UniProtKB-KW"/>
</dbReference>
<evidence type="ECO:0000256" key="3">
    <source>
        <dbReference type="ARBA" id="ARBA00022741"/>
    </source>
</evidence>
<comment type="similarity">
    <text evidence="1 7">Belongs to the amidase family. GatA subfamily.</text>
</comment>
<evidence type="ECO:0000313" key="10">
    <source>
        <dbReference type="Proteomes" id="UP000177050"/>
    </source>
</evidence>
<gene>
    <name evidence="7" type="primary">gatA</name>
    <name evidence="9" type="ORF">A3K52_02150</name>
</gene>
<evidence type="ECO:0000256" key="6">
    <source>
        <dbReference type="ARBA" id="ARBA00047407"/>
    </source>
</evidence>
<organism evidence="9 10">
    <name type="scientific">Candidatus Roizmanbacteria bacterium RIFOXYD1_FULL_38_12</name>
    <dbReference type="NCBI Taxonomy" id="1802093"/>
    <lineage>
        <taxon>Bacteria</taxon>
        <taxon>Candidatus Roizmaniibacteriota</taxon>
    </lineage>
</organism>
<evidence type="ECO:0000259" key="8">
    <source>
        <dbReference type="Pfam" id="PF01425"/>
    </source>
</evidence>
<dbReference type="EMBL" id="MGBR01000001">
    <property type="protein sequence ID" value="OGK73572.1"/>
    <property type="molecule type" value="Genomic_DNA"/>
</dbReference>
<evidence type="ECO:0000256" key="7">
    <source>
        <dbReference type="HAMAP-Rule" id="MF_00120"/>
    </source>
</evidence>
<evidence type="ECO:0000256" key="1">
    <source>
        <dbReference type="ARBA" id="ARBA00008069"/>
    </source>
</evidence>
<dbReference type="PROSITE" id="PS00571">
    <property type="entry name" value="AMIDASES"/>
    <property type="match status" value="1"/>
</dbReference>
<dbReference type="PANTHER" id="PTHR11895:SF151">
    <property type="entry name" value="GLUTAMYL-TRNA(GLN) AMIDOTRANSFERASE SUBUNIT A"/>
    <property type="match status" value="1"/>
</dbReference>
<dbReference type="GO" id="GO:0050567">
    <property type="term" value="F:glutaminyl-tRNA synthase (glutamine-hydrolyzing) activity"/>
    <property type="evidence" value="ECO:0007669"/>
    <property type="project" value="UniProtKB-UniRule"/>
</dbReference>
<comment type="subunit">
    <text evidence="7">Heterotrimer of A, B and C subunits.</text>
</comment>
<evidence type="ECO:0000256" key="4">
    <source>
        <dbReference type="ARBA" id="ARBA00022840"/>
    </source>
</evidence>
<comment type="catalytic activity">
    <reaction evidence="6 7">
        <text>L-glutamyl-tRNA(Gln) + L-glutamine + ATP + H2O = L-glutaminyl-tRNA(Gln) + L-glutamate + ADP + phosphate + H(+)</text>
        <dbReference type="Rhea" id="RHEA:17521"/>
        <dbReference type="Rhea" id="RHEA-COMP:9681"/>
        <dbReference type="Rhea" id="RHEA-COMP:9684"/>
        <dbReference type="ChEBI" id="CHEBI:15377"/>
        <dbReference type="ChEBI" id="CHEBI:15378"/>
        <dbReference type="ChEBI" id="CHEBI:29985"/>
        <dbReference type="ChEBI" id="CHEBI:30616"/>
        <dbReference type="ChEBI" id="CHEBI:43474"/>
        <dbReference type="ChEBI" id="CHEBI:58359"/>
        <dbReference type="ChEBI" id="CHEBI:78520"/>
        <dbReference type="ChEBI" id="CHEBI:78521"/>
        <dbReference type="ChEBI" id="CHEBI:456216"/>
        <dbReference type="EC" id="6.3.5.7"/>
    </reaction>
</comment>
<dbReference type="Gene3D" id="3.90.1300.10">
    <property type="entry name" value="Amidase signature (AS) domain"/>
    <property type="match status" value="1"/>
</dbReference>
<dbReference type="InterPro" id="IPR000120">
    <property type="entry name" value="Amidase"/>
</dbReference>
<keyword evidence="2 7" id="KW-0436">Ligase</keyword>
<evidence type="ECO:0000256" key="5">
    <source>
        <dbReference type="ARBA" id="ARBA00022917"/>
    </source>
</evidence>
<dbReference type="EC" id="6.3.5.7" evidence="7"/>
<evidence type="ECO:0000256" key="2">
    <source>
        <dbReference type="ARBA" id="ARBA00022598"/>
    </source>
</evidence>
<feature type="domain" description="Amidase" evidence="8">
    <location>
        <begin position="24"/>
        <end position="437"/>
    </location>
</feature>
<feature type="active site" description="Charge relay system" evidence="7">
    <location>
        <position position="141"/>
    </location>
</feature>
<dbReference type="InterPro" id="IPR036928">
    <property type="entry name" value="AS_sf"/>
</dbReference>
<accession>A0A1F7L0B1</accession>
<dbReference type="InterPro" id="IPR020556">
    <property type="entry name" value="Amidase_CS"/>
</dbReference>
<dbReference type="GO" id="GO:0006412">
    <property type="term" value="P:translation"/>
    <property type="evidence" value="ECO:0007669"/>
    <property type="project" value="UniProtKB-UniRule"/>
</dbReference>
<dbReference type="Proteomes" id="UP000177050">
    <property type="component" value="Unassembled WGS sequence"/>
</dbReference>
<dbReference type="GO" id="GO:0030956">
    <property type="term" value="C:glutamyl-tRNA(Gln) amidotransferase complex"/>
    <property type="evidence" value="ECO:0007669"/>
    <property type="project" value="InterPro"/>
</dbReference>
<dbReference type="Pfam" id="PF01425">
    <property type="entry name" value="Amidase"/>
    <property type="match status" value="1"/>
</dbReference>
<dbReference type="AlphaFoldDB" id="A0A1F7L0B1"/>
<name>A0A1F7L0B1_9BACT</name>
<dbReference type="InterPro" id="IPR023631">
    <property type="entry name" value="Amidase_dom"/>
</dbReference>
<sequence length="462" mass="50988">MLLGKTLTQLKELIKKREITPVEVKEYFLKRINKFNSSLNVFLTLNDVDEVPESRGAFVGLPIAVKDNHCTKGVRTTASAKVLDNFIPPYDSTVTKRLKYENAFLIGKTNMDAWAHGSSTETSDYGATKNPWDLTRSPGGSSGGSSAAVSAYLAPAAIGSETAGSIRQPASWTGVVGLKPTYGRVPRYGVIAMGSSLDCPGPLTLNVEDAAYILSVIAGHDIHDATSSPLPTEDYVTEIKKKKPFTIGISDDYFEGLDKDVATALEKSIEVFKKLGFKTKKIKLLSPNYAISVYTIIQRAEVSSNLARYDGIRYGKDRTFFGDEAKRRIMLGTYTLSYGYYDAFYKKAQKVRTLIIQDFKRAFQDVDFVIGTPTPITALKLGEFSKYPFFGELMDKFNEPGSMAGIPGISIPIGLDSNGLPIGMQLMGNYFRESDVLNAAYQFEQETDYFGVIKKGIERYKD</sequence>
<feature type="active site" description="Acyl-ester intermediate" evidence="7">
    <location>
        <position position="165"/>
    </location>
</feature>
<proteinExistence type="inferred from homology"/>
<comment type="function">
    <text evidence="7">Allows the formation of correctly charged Gln-tRNA(Gln) through the transamidation of misacylated Glu-tRNA(Gln) in organisms which lack glutaminyl-tRNA synthetase. The reaction takes place in the presence of glutamine and ATP through an activated gamma-phospho-Glu-tRNA(Gln).</text>
</comment>
<dbReference type="PANTHER" id="PTHR11895">
    <property type="entry name" value="TRANSAMIDASE"/>
    <property type="match status" value="1"/>
</dbReference>